<dbReference type="InterPro" id="IPR015414">
    <property type="entry name" value="TMEM64"/>
</dbReference>
<accession>B9M708</accession>
<evidence type="ECO:0000256" key="2">
    <source>
        <dbReference type="ARBA" id="ARBA00022475"/>
    </source>
</evidence>
<dbReference type="PANTHER" id="PTHR12677:SF59">
    <property type="entry name" value="GOLGI APPARATUS MEMBRANE PROTEIN TVP38-RELATED"/>
    <property type="match status" value="1"/>
</dbReference>
<reference evidence="8 9" key="1">
    <citation type="submission" date="2009-01" db="EMBL/GenBank/DDBJ databases">
        <title>Complete sequence of Geobacter sp. FRC-32.</title>
        <authorList>
            <consortium name="US DOE Joint Genome Institute"/>
            <person name="Lucas S."/>
            <person name="Copeland A."/>
            <person name="Lapidus A."/>
            <person name="Glavina del Rio T."/>
            <person name="Dalin E."/>
            <person name="Tice H."/>
            <person name="Bruce D."/>
            <person name="Goodwin L."/>
            <person name="Pitluck S."/>
            <person name="Saunders E."/>
            <person name="Brettin T."/>
            <person name="Detter J.C."/>
            <person name="Han C."/>
            <person name="Larimer F."/>
            <person name="Land M."/>
            <person name="Hauser L."/>
            <person name="Kyrpides N."/>
            <person name="Ovchinnikova G."/>
            <person name="Kostka J."/>
            <person name="Richardson P."/>
        </authorList>
    </citation>
    <scope>NUCLEOTIDE SEQUENCE [LARGE SCALE GENOMIC DNA]</scope>
    <source>
        <strain evidence="9">DSM 22248 / JCM 15807 / FRC-32</strain>
    </source>
</reference>
<dbReference type="eggNOG" id="COG0398">
    <property type="taxonomic scope" value="Bacteria"/>
</dbReference>
<dbReference type="AlphaFoldDB" id="B9M708"/>
<protein>
    <recommendedName>
        <fullName evidence="6">TVP38/TMEM64 family membrane protein</fullName>
    </recommendedName>
</protein>
<dbReference type="InterPro" id="IPR032816">
    <property type="entry name" value="VTT_dom"/>
</dbReference>
<keyword evidence="2 6" id="KW-1003">Cell membrane</keyword>
<name>B9M708_GEODF</name>
<evidence type="ECO:0000256" key="1">
    <source>
        <dbReference type="ARBA" id="ARBA00004651"/>
    </source>
</evidence>
<evidence type="ECO:0000259" key="7">
    <source>
        <dbReference type="Pfam" id="PF09335"/>
    </source>
</evidence>
<dbReference type="RefSeq" id="WP_012648755.1">
    <property type="nucleotide sequence ID" value="NC_011979.1"/>
</dbReference>
<dbReference type="OrthoDB" id="9779114at2"/>
<evidence type="ECO:0000256" key="3">
    <source>
        <dbReference type="ARBA" id="ARBA00022692"/>
    </source>
</evidence>
<evidence type="ECO:0000313" key="9">
    <source>
        <dbReference type="Proteomes" id="UP000007721"/>
    </source>
</evidence>
<feature type="domain" description="VTT" evidence="7">
    <location>
        <begin position="68"/>
        <end position="181"/>
    </location>
</feature>
<evidence type="ECO:0000256" key="5">
    <source>
        <dbReference type="ARBA" id="ARBA00023136"/>
    </source>
</evidence>
<gene>
    <name evidence="8" type="ordered locus">Geob_3690</name>
</gene>
<evidence type="ECO:0000313" key="8">
    <source>
        <dbReference type="EMBL" id="ACM22029.1"/>
    </source>
</evidence>
<dbReference type="KEGG" id="geo:Geob_3690"/>
<feature type="transmembrane region" description="Helical" evidence="6">
    <location>
        <begin position="48"/>
        <end position="73"/>
    </location>
</feature>
<evidence type="ECO:0000256" key="4">
    <source>
        <dbReference type="ARBA" id="ARBA00022989"/>
    </source>
</evidence>
<feature type="transmembrane region" description="Helical" evidence="6">
    <location>
        <begin position="130"/>
        <end position="149"/>
    </location>
</feature>
<keyword evidence="5 6" id="KW-0472">Membrane</keyword>
<keyword evidence="4 6" id="KW-1133">Transmembrane helix</keyword>
<dbReference type="Proteomes" id="UP000007721">
    <property type="component" value="Chromosome"/>
</dbReference>
<dbReference type="EMBL" id="CP001390">
    <property type="protein sequence ID" value="ACM22029.1"/>
    <property type="molecule type" value="Genomic_DNA"/>
</dbReference>
<dbReference type="HOGENOM" id="CLU_038944_7_0_7"/>
<comment type="similarity">
    <text evidence="6">Belongs to the TVP38/TMEM64 family.</text>
</comment>
<dbReference type="PANTHER" id="PTHR12677">
    <property type="entry name" value="GOLGI APPARATUS MEMBRANE PROTEIN TVP38-RELATED"/>
    <property type="match status" value="1"/>
</dbReference>
<sequence length="222" mass="24429">MKKILFPLLLLLILLFFWFDLDRFLTIEALKANHASLVSYYEHHKISAAIVFIAIYVLQTALSLPGAAILSLAAGAIFGVMMGAIYANIAATSGATLAFLVSRYLLHNVVQKRFGTRLEAMNSELEQRGFGYLLFLRLVPVFPFFLINLAAGLTRLKLRTFFFATLVGIIPGSLVFCNAGASLASIESPEQVLSPRVLASFALLGSFALIPAVYGKWKRKRP</sequence>
<proteinExistence type="inferred from homology"/>
<feature type="transmembrane region" description="Helical" evidence="6">
    <location>
        <begin position="198"/>
        <end position="217"/>
    </location>
</feature>
<keyword evidence="9" id="KW-1185">Reference proteome</keyword>
<feature type="transmembrane region" description="Helical" evidence="6">
    <location>
        <begin position="161"/>
        <end position="186"/>
    </location>
</feature>
<dbReference type="GO" id="GO:0005886">
    <property type="term" value="C:plasma membrane"/>
    <property type="evidence" value="ECO:0007669"/>
    <property type="project" value="UniProtKB-SubCell"/>
</dbReference>
<dbReference type="Pfam" id="PF09335">
    <property type="entry name" value="VTT_dom"/>
    <property type="match status" value="1"/>
</dbReference>
<comment type="subcellular location">
    <subcellularLocation>
        <location evidence="1 6">Cell membrane</location>
        <topology evidence="1 6">Multi-pass membrane protein</topology>
    </subcellularLocation>
</comment>
<evidence type="ECO:0000256" key="6">
    <source>
        <dbReference type="RuleBase" id="RU366058"/>
    </source>
</evidence>
<keyword evidence="3 6" id="KW-0812">Transmembrane</keyword>
<feature type="transmembrane region" description="Helical" evidence="6">
    <location>
        <begin position="85"/>
        <end position="106"/>
    </location>
</feature>
<organism evidence="8 9">
    <name type="scientific">Geotalea daltonii (strain DSM 22248 / JCM 15807 / FRC-32)</name>
    <name type="common">Geobacter daltonii</name>
    <dbReference type="NCBI Taxonomy" id="316067"/>
    <lineage>
        <taxon>Bacteria</taxon>
        <taxon>Pseudomonadati</taxon>
        <taxon>Thermodesulfobacteriota</taxon>
        <taxon>Desulfuromonadia</taxon>
        <taxon>Geobacterales</taxon>
        <taxon>Geobacteraceae</taxon>
        <taxon>Geotalea</taxon>
    </lineage>
</organism>
<dbReference type="STRING" id="316067.Geob_3690"/>